<dbReference type="AlphaFoldDB" id="A0A0A8ZMB9"/>
<evidence type="ECO:0000313" key="1">
    <source>
        <dbReference type="EMBL" id="JAD35982.1"/>
    </source>
</evidence>
<protein>
    <submittedName>
        <fullName evidence="1">Uncharacterized protein</fullName>
    </submittedName>
</protein>
<name>A0A0A8ZMB9_ARUDO</name>
<reference evidence="1" key="1">
    <citation type="submission" date="2014-09" db="EMBL/GenBank/DDBJ databases">
        <authorList>
            <person name="Magalhaes I.L.F."/>
            <person name="Oliveira U."/>
            <person name="Santos F.R."/>
            <person name="Vidigal T.H.D.A."/>
            <person name="Brescovit A.D."/>
            <person name="Santos A.J."/>
        </authorList>
    </citation>
    <scope>NUCLEOTIDE SEQUENCE</scope>
    <source>
        <tissue evidence="1">Shoot tissue taken approximately 20 cm above the soil surface</tissue>
    </source>
</reference>
<sequence>MCSGKRKGGLLDFLSPVSTFKQFYGTTYIPDHQSGSHHLFNPPSVVYFNTKLTNLQ</sequence>
<dbReference type="EMBL" id="GBRH01261913">
    <property type="protein sequence ID" value="JAD35982.1"/>
    <property type="molecule type" value="Transcribed_RNA"/>
</dbReference>
<organism evidence="1">
    <name type="scientific">Arundo donax</name>
    <name type="common">Giant reed</name>
    <name type="synonym">Donax arundinaceus</name>
    <dbReference type="NCBI Taxonomy" id="35708"/>
    <lineage>
        <taxon>Eukaryota</taxon>
        <taxon>Viridiplantae</taxon>
        <taxon>Streptophyta</taxon>
        <taxon>Embryophyta</taxon>
        <taxon>Tracheophyta</taxon>
        <taxon>Spermatophyta</taxon>
        <taxon>Magnoliopsida</taxon>
        <taxon>Liliopsida</taxon>
        <taxon>Poales</taxon>
        <taxon>Poaceae</taxon>
        <taxon>PACMAD clade</taxon>
        <taxon>Arundinoideae</taxon>
        <taxon>Arundineae</taxon>
        <taxon>Arundo</taxon>
    </lineage>
</organism>
<reference evidence="1" key="2">
    <citation type="journal article" date="2015" name="Data Brief">
        <title>Shoot transcriptome of the giant reed, Arundo donax.</title>
        <authorList>
            <person name="Barrero R.A."/>
            <person name="Guerrero F.D."/>
            <person name="Moolhuijzen P."/>
            <person name="Goolsby J.A."/>
            <person name="Tidwell J."/>
            <person name="Bellgard S.E."/>
            <person name="Bellgard M.I."/>
        </authorList>
    </citation>
    <scope>NUCLEOTIDE SEQUENCE</scope>
    <source>
        <tissue evidence="1">Shoot tissue taken approximately 20 cm above the soil surface</tissue>
    </source>
</reference>
<proteinExistence type="predicted"/>
<accession>A0A0A8ZMB9</accession>